<reference evidence="4" key="2">
    <citation type="journal article" date="2023" name="Plants (Basel)">
        <title>Annotation of the Turnera subulata (Passifloraceae) Draft Genome Reveals the S-Locus Evolved after the Divergence of Turneroideae from Passifloroideae in a Stepwise Manner.</title>
        <authorList>
            <person name="Henning P.M."/>
            <person name="Roalson E.H."/>
            <person name="Mir W."/>
            <person name="McCubbin A.G."/>
            <person name="Shore J.S."/>
        </authorList>
    </citation>
    <scope>NUCLEOTIDE SEQUENCE</scope>
    <source>
        <strain evidence="4">F60SS</strain>
    </source>
</reference>
<dbReference type="InterPro" id="IPR001878">
    <property type="entry name" value="Znf_CCHC"/>
</dbReference>
<dbReference type="GO" id="GO:0003676">
    <property type="term" value="F:nucleic acid binding"/>
    <property type="evidence" value="ECO:0007669"/>
    <property type="project" value="InterPro"/>
</dbReference>
<dbReference type="EMBL" id="JAKUCV010001430">
    <property type="protein sequence ID" value="KAJ4846415.1"/>
    <property type="molecule type" value="Genomic_DNA"/>
</dbReference>
<proteinExistence type="predicted"/>
<keyword evidence="1" id="KW-0863">Zinc-finger</keyword>
<feature type="compositionally biased region" description="Polar residues" evidence="2">
    <location>
        <begin position="152"/>
        <end position="164"/>
    </location>
</feature>
<name>A0A9Q0GAF5_9ROSI</name>
<keyword evidence="5" id="KW-1185">Reference proteome</keyword>
<evidence type="ECO:0000256" key="2">
    <source>
        <dbReference type="SAM" id="MobiDB-lite"/>
    </source>
</evidence>
<dbReference type="PROSITE" id="PS50158">
    <property type="entry name" value="ZF_CCHC"/>
    <property type="match status" value="1"/>
</dbReference>
<organism evidence="4 5">
    <name type="scientific">Turnera subulata</name>
    <dbReference type="NCBI Taxonomy" id="218843"/>
    <lineage>
        <taxon>Eukaryota</taxon>
        <taxon>Viridiplantae</taxon>
        <taxon>Streptophyta</taxon>
        <taxon>Embryophyta</taxon>
        <taxon>Tracheophyta</taxon>
        <taxon>Spermatophyta</taxon>
        <taxon>Magnoliopsida</taxon>
        <taxon>eudicotyledons</taxon>
        <taxon>Gunneridae</taxon>
        <taxon>Pentapetalae</taxon>
        <taxon>rosids</taxon>
        <taxon>fabids</taxon>
        <taxon>Malpighiales</taxon>
        <taxon>Passifloraceae</taxon>
        <taxon>Turnera</taxon>
    </lineage>
</organism>
<gene>
    <name evidence="4" type="ORF">Tsubulata_045266</name>
</gene>
<evidence type="ECO:0000259" key="3">
    <source>
        <dbReference type="PROSITE" id="PS50158"/>
    </source>
</evidence>
<dbReference type="AlphaFoldDB" id="A0A9Q0GAF5"/>
<feature type="compositionally biased region" description="Low complexity" evidence="2">
    <location>
        <begin position="173"/>
        <end position="186"/>
    </location>
</feature>
<evidence type="ECO:0000313" key="4">
    <source>
        <dbReference type="EMBL" id="KAJ4846415.1"/>
    </source>
</evidence>
<feature type="region of interest" description="Disordered" evidence="2">
    <location>
        <begin position="152"/>
        <end position="251"/>
    </location>
</feature>
<protein>
    <recommendedName>
        <fullName evidence="3">CCHC-type domain-containing protein</fullName>
    </recommendedName>
</protein>
<comment type="caution">
    <text evidence="4">The sequence shown here is derived from an EMBL/GenBank/DDBJ whole genome shotgun (WGS) entry which is preliminary data.</text>
</comment>
<evidence type="ECO:0000256" key="1">
    <source>
        <dbReference type="PROSITE-ProRule" id="PRU00047"/>
    </source>
</evidence>
<dbReference type="GO" id="GO:0008270">
    <property type="term" value="F:zinc ion binding"/>
    <property type="evidence" value="ECO:0007669"/>
    <property type="project" value="UniProtKB-KW"/>
</dbReference>
<dbReference type="Proteomes" id="UP001141552">
    <property type="component" value="Unassembled WGS sequence"/>
</dbReference>
<feature type="region of interest" description="Disordered" evidence="2">
    <location>
        <begin position="58"/>
        <end position="105"/>
    </location>
</feature>
<sequence>MLTQCYQRSGDEASWVSIQYENLWDYCYYCAQLGHMDNECSHLQVDFKRGKVRKEPIQGIRDLRAPKSKLRRTSVQAPANSNWGEASRKGSGSRKKSSQKSQFEDVVVLRKDQESLLSCQKGPVANPFHPPGHVQDEETCRQGISMSQPISFAQPTSSEATTNAPPYIFYAGQSSSTQPNPSQTQSKINTSKKRKALSGPNANKKSKKNTTSKVPTHTDKPSLDSSPYAFFKTISPPYKPLPISKPHMKPL</sequence>
<accession>A0A9Q0GAF5</accession>
<reference evidence="4" key="1">
    <citation type="submission" date="2022-02" db="EMBL/GenBank/DDBJ databases">
        <authorList>
            <person name="Henning P.M."/>
            <person name="McCubbin A.G."/>
            <person name="Shore J.S."/>
        </authorList>
    </citation>
    <scope>NUCLEOTIDE SEQUENCE</scope>
    <source>
        <strain evidence="4">F60SS</strain>
        <tissue evidence="4">Leaves</tissue>
    </source>
</reference>
<feature type="compositionally biased region" description="Polar residues" evidence="2">
    <location>
        <begin position="73"/>
        <end position="84"/>
    </location>
</feature>
<keyword evidence="1" id="KW-0479">Metal-binding</keyword>
<evidence type="ECO:0000313" key="5">
    <source>
        <dbReference type="Proteomes" id="UP001141552"/>
    </source>
</evidence>
<keyword evidence="1" id="KW-0862">Zinc</keyword>
<feature type="domain" description="CCHC-type" evidence="3">
    <location>
        <begin position="27"/>
        <end position="40"/>
    </location>
</feature>